<reference evidence="2" key="1">
    <citation type="journal article" date="2024" name="Proc. Natl. Acad. Sci. U.S.A.">
        <title>Extraordinary preservation of gene collinearity over three hundred million years revealed in homosporous lycophytes.</title>
        <authorList>
            <person name="Li C."/>
            <person name="Wickell D."/>
            <person name="Kuo L.Y."/>
            <person name="Chen X."/>
            <person name="Nie B."/>
            <person name="Liao X."/>
            <person name="Peng D."/>
            <person name="Ji J."/>
            <person name="Jenkins J."/>
            <person name="Williams M."/>
            <person name="Shu S."/>
            <person name="Plott C."/>
            <person name="Barry K."/>
            <person name="Rajasekar S."/>
            <person name="Grimwood J."/>
            <person name="Han X."/>
            <person name="Sun S."/>
            <person name="Hou Z."/>
            <person name="He W."/>
            <person name="Dai G."/>
            <person name="Sun C."/>
            <person name="Schmutz J."/>
            <person name="Leebens-Mack J.H."/>
            <person name="Li F.W."/>
            <person name="Wang L."/>
        </authorList>
    </citation>
    <scope>NUCLEOTIDE SEQUENCE [LARGE SCALE GENOMIC DNA]</scope>
    <source>
        <strain evidence="2">cv. PW_Plant_1</strain>
    </source>
</reference>
<keyword evidence="2" id="KW-1185">Reference proteome</keyword>
<sequence length="101" mass="9866">MVLVASLCCPSLKDPDMDICLVPRDVDGWDADGRCGSGGGGIGVGAEAEDADGRCISEGGGIGVGAAVEAVDPWGVLAEGVWVAVAEAEAVAGAIRASVVP</sequence>
<dbReference type="EMBL" id="CM055112">
    <property type="protein sequence ID" value="KAJ7517660.1"/>
    <property type="molecule type" value="Genomic_DNA"/>
</dbReference>
<name>A0ACC2AJC8_DIPCM</name>
<evidence type="ECO:0000313" key="1">
    <source>
        <dbReference type="EMBL" id="KAJ7517660.1"/>
    </source>
</evidence>
<accession>A0ACC2AJC8</accession>
<comment type="caution">
    <text evidence="1">The sequence shown here is derived from an EMBL/GenBank/DDBJ whole genome shotgun (WGS) entry which is preliminary data.</text>
</comment>
<gene>
    <name evidence="1" type="ORF">O6H91_21G033800</name>
</gene>
<organism evidence="1 2">
    <name type="scientific">Diphasiastrum complanatum</name>
    <name type="common">Issler's clubmoss</name>
    <name type="synonym">Lycopodium complanatum</name>
    <dbReference type="NCBI Taxonomy" id="34168"/>
    <lineage>
        <taxon>Eukaryota</taxon>
        <taxon>Viridiplantae</taxon>
        <taxon>Streptophyta</taxon>
        <taxon>Embryophyta</taxon>
        <taxon>Tracheophyta</taxon>
        <taxon>Lycopodiopsida</taxon>
        <taxon>Lycopodiales</taxon>
        <taxon>Lycopodiaceae</taxon>
        <taxon>Lycopodioideae</taxon>
        <taxon>Diphasiastrum</taxon>
    </lineage>
</organism>
<evidence type="ECO:0000313" key="2">
    <source>
        <dbReference type="Proteomes" id="UP001162992"/>
    </source>
</evidence>
<protein>
    <submittedName>
        <fullName evidence="1">Uncharacterized protein</fullName>
    </submittedName>
</protein>
<proteinExistence type="predicted"/>
<dbReference type="Proteomes" id="UP001162992">
    <property type="component" value="Chromosome 21"/>
</dbReference>